<dbReference type="InParanoid" id="A0A1X7VEA7"/>
<dbReference type="PRINTS" id="PR00258">
    <property type="entry name" value="SPERACTRCPTR"/>
</dbReference>
<dbReference type="eggNOG" id="KOG0918">
    <property type="taxonomic scope" value="Eukaryota"/>
</dbReference>
<dbReference type="InterPro" id="IPR036772">
    <property type="entry name" value="SRCR-like_dom_sf"/>
</dbReference>
<feature type="domain" description="SRCR" evidence="3">
    <location>
        <begin position="13"/>
        <end position="140"/>
    </location>
</feature>
<dbReference type="Gene3D" id="3.10.250.10">
    <property type="entry name" value="SRCR-like domain"/>
    <property type="match status" value="2"/>
</dbReference>
<evidence type="ECO:0000256" key="1">
    <source>
        <dbReference type="ARBA" id="ARBA00023157"/>
    </source>
</evidence>
<protein>
    <recommendedName>
        <fullName evidence="3">SRCR domain-containing protein</fullName>
    </recommendedName>
</protein>
<keyword evidence="1" id="KW-1015">Disulfide bond</keyword>
<dbReference type="AlphaFoldDB" id="A0A1X7VEA7"/>
<reference evidence="4" key="1">
    <citation type="submission" date="2017-05" db="UniProtKB">
        <authorList>
            <consortium name="EnsemblMetazoa"/>
        </authorList>
    </citation>
    <scope>IDENTIFICATION</scope>
</reference>
<evidence type="ECO:0000256" key="2">
    <source>
        <dbReference type="PROSITE-ProRule" id="PRU00196"/>
    </source>
</evidence>
<dbReference type="PANTHER" id="PTHR48071">
    <property type="entry name" value="SRCR DOMAIN-CONTAINING PROTEIN"/>
    <property type="match status" value="1"/>
</dbReference>
<comment type="caution">
    <text evidence="2">Lacks conserved residue(s) required for the propagation of feature annotation.</text>
</comment>
<organism evidence="4">
    <name type="scientific">Amphimedon queenslandica</name>
    <name type="common">Sponge</name>
    <dbReference type="NCBI Taxonomy" id="400682"/>
    <lineage>
        <taxon>Eukaryota</taxon>
        <taxon>Metazoa</taxon>
        <taxon>Porifera</taxon>
        <taxon>Demospongiae</taxon>
        <taxon>Heteroscleromorpha</taxon>
        <taxon>Haplosclerida</taxon>
        <taxon>Niphatidae</taxon>
        <taxon>Amphimedon</taxon>
    </lineage>
</organism>
<dbReference type="SUPFAM" id="SSF56487">
    <property type="entry name" value="SRCR-like"/>
    <property type="match status" value="2"/>
</dbReference>
<dbReference type="Pfam" id="PF00530">
    <property type="entry name" value="SRCR"/>
    <property type="match status" value="2"/>
</dbReference>
<dbReference type="SMART" id="SM00202">
    <property type="entry name" value="SR"/>
    <property type="match status" value="1"/>
</dbReference>
<proteinExistence type="predicted"/>
<evidence type="ECO:0000313" key="4">
    <source>
        <dbReference type="EnsemblMetazoa" id="Aqu2.1.38645_001"/>
    </source>
</evidence>
<dbReference type="PROSITE" id="PS00420">
    <property type="entry name" value="SRCR_1"/>
    <property type="match status" value="1"/>
</dbReference>
<dbReference type="PANTHER" id="PTHR48071:SF27">
    <property type="entry name" value="SCAVENGER RECEPTOR CYSTEINE-RICH TYPE 1 PROTEIN M130-LIKE"/>
    <property type="match status" value="1"/>
</dbReference>
<dbReference type="PROSITE" id="PS50287">
    <property type="entry name" value="SRCR_2"/>
    <property type="match status" value="1"/>
</dbReference>
<accession>A0A1X7VEA7</accession>
<name>A0A1X7VEA7_AMPQE</name>
<sequence>STRIWNNPYSGQIRLQGGTYSSYGRLEVYCNGQWGTVCDDSFGATDARVTCRQLGYSDYSTYENLSFGYSGASIICHQLGYTGISTFGKGGERFGYDGTATILNRVNCASTSYLTLEQCSFSTSISSTCTSDTEDVYVSC</sequence>
<dbReference type="EnsemblMetazoa" id="Aqu2.1.38645_001">
    <property type="protein sequence ID" value="Aqu2.1.38645_001"/>
    <property type="gene ID" value="Aqu2.1.38645"/>
</dbReference>
<dbReference type="GO" id="GO:0016020">
    <property type="term" value="C:membrane"/>
    <property type="evidence" value="ECO:0007669"/>
    <property type="project" value="InterPro"/>
</dbReference>
<dbReference type="STRING" id="400682.A0A1X7VEA7"/>
<evidence type="ECO:0000259" key="3">
    <source>
        <dbReference type="PROSITE" id="PS50287"/>
    </source>
</evidence>
<dbReference type="InterPro" id="IPR001190">
    <property type="entry name" value="SRCR"/>
</dbReference>